<evidence type="ECO:0000256" key="1">
    <source>
        <dbReference type="ARBA" id="ARBA00009313"/>
    </source>
</evidence>
<dbReference type="PANTHER" id="PTHR13087">
    <property type="entry name" value="NF-KAPPA B ACTIVATING PROTEIN"/>
    <property type="match status" value="1"/>
</dbReference>
<dbReference type="Proteomes" id="UP000235965">
    <property type="component" value="Unassembled WGS sequence"/>
</dbReference>
<dbReference type="Pfam" id="PF06047">
    <property type="entry name" value="Nkap_C"/>
    <property type="match status" value="1"/>
</dbReference>
<feature type="compositionally biased region" description="Basic and acidic residues" evidence="2">
    <location>
        <begin position="16"/>
        <end position="30"/>
    </location>
</feature>
<dbReference type="GO" id="GO:0005634">
    <property type="term" value="C:nucleus"/>
    <property type="evidence" value="ECO:0007669"/>
    <property type="project" value="TreeGrafter"/>
</dbReference>
<organism evidence="4 5">
    <name type="scientific">Cryptotermes secundus</name>
    <dbReference type="NCBI Taxonomy" id="105785"/>
    <lineage>
        <taxon>Eukaryota</taxon>
        <taxon>Metazoa</taxon>
        <taxon>Ecdysozoa</taxon>
        <taxon>Arthropoda</taxon>
        <taxon>Hexapoda</taxon>
        <taxon>Insecta</taxon>
        <taxon>Pterygota</taxon>
        <taxon>Neoptera</taxon>
        <taxon>Polyneoptera</taxon>
        <taxon>Dictyoptera</taxon>
        <taxon>Blattodea</taxon>
        <taxon>Blattoidea</taxon>
        <taxon>Termitoidae</taxon>
        <taxon>Kalotermitidae</taxon>
        <taxon>Cryptotermitinae</taxon>
        <taxon>Cryptotermes</taxon>
    </lineage>
</organism>
<reference evidence="4 5" key="1">
    <citation type="submission" date="2017-12" db="EMBL/GenBank/DDBJ databases">
        <title>Hemimetabolous genomes reveal molecular basis of termite eusociality.</title>
        <authorList>
            <person name="Harrison M.C."/>
            <person name="Jongepier E."/>
            <person name="Robertson H.M."/>
            <person name="Arning N."/>
            <person name="Bitard-Feildel T."/>
            <person name="Chao H."/>
            <person name="Childers C.P."/>
            <person name="Dinh H."/>
            <person name="Doddapaneni H."/>
            <person name="Dugan S."/>
            <person name="Gowin J."/>
            <person name="Greiner C."/>
            <person name="Han Y."/>
            <person name="Hu H."/>
            <person name="Hughes D.S.T."/>
            <person name="Huylmans A.-K."/>
            <person name="Kemena C."/>
            <person name="Kremer L.P.M."/>
            <person name="Lee S.L."/>
            <person name="Lopez-Ezquerra A."/>
            <person name="Mallet L."/>
            <person name="Monroy-Kuhn J.M."/>
            <person name="Moser A."/>
            <person name="Murali S.C."/>
            <person name="Muzny D.M."/>
            <person name="Otani S."/>
            <person name="Piulachs M.-D."/>
            <person name="Poelchau M."/>
            <person name="Qu J."/>
            <person name="Schaub F."/>
            <person name="Wada-Katsumata A."/>
            <person name="Worley K.C."/>
            <person name="Xie Q."/>
            <person name="Ylla G."/>
            <person name="Poulsen M."/>
            <person name="Gibbs R.A."/>
            <person name="Schal C."/>
            <person name="Richards S."/>
            <person name="Belles X."/>
            <person name="Korb J."/>
            <person name="Bornberg-Bauer E."/>
        </authorList>
    </citation>
    <scope>NUCLEOTIDE SEQUENCE [LARGE SCALE GENOMIC DNA]</scope>
    <source>
        <tissue evidence="4">Whole body</tissue>
    </source>
</reference>
<dbReference type="InParanoid" id="A0A2J7RRP7"/>
<sequence>MGKDMDSSHGSGRHKDKNETSRSSRSDKGSQSRRPGIKDSQNANGHLDRWPHDKFADLEHSGSGGQGYHNYRDRHRHLQEDDFMDQRRQEREKIGLIGVMQVWGKSPPRSEDSDEVGSTTAEHAKKRDGDRDISEPRRKKKKLKSNKKKKKSSHKRNKKDKKSKKKKRKKVSSSSSSSSEEAEEVELWVERNRAEASGSEDEDGVLGPMQKQHVTLSTKDYGKALLPGEGAAMAAYVAEGKRIPRRGEIGLTSDQIASFEAVGYVMSGSRHRRMEAVRIRKENQIYSADEKRALAMFSKEERQKRENRILSQFKEMVSSKLASEKDNE</sequence>
<gene>
    <name evidence="4" type="ORF">B7P43_G09309</name>
</gene>
<evidence type="ECO:0000259" key="3">
    <source>
        <dbReference type="Pfam" id="PF06047"/>
    </source>
</evidence>
<dbReference type="InterPro" id="IPR040466">
    <property type="entry name" value="NKAP"/>
</dbReference>
<evidence type="ECO:0000313" key="5">
    <source>
        <dbReference type="Proteomes" id="UP000235965"/>
    </source>
</evidence>
<proteinExistence type="inferred from homology"/>
<dbReference type="InterPro" id="IPR009269">
    <property type="entry name" value="NKAP_C"/>
</dbReference>
<comment type="caution">
    <text evidence="4">The sequence shown here is derived from an EMBL/GenBank/DDBJ whole genome shotgun (WGS) entry which is preliminary data.</text>
</comment>
<dbReference type="AlphaFoldDB" id="A0A2J7RRP7"/>
<evidence type="ECO:0000256" key="2">
    <source>
        <dbReference type="SAM" id="MobiDB-lite"/>
    </source>
</evidence>
<evidence type="ECO:0000313" key="4">
    <source>
        <dbReference type="EMBL" id="PNF43513.1"/>
    </source>
</evidence>
<feature type="domain" description="NF-kappa-B-activating protein C-terminal" evidence="3">
    <location>
        <begin position="219"/>
        <end position="318"/>
    </location>
</feature>
<dbReference type="STRING" id="105785.A0A2J7RRP7"/>
<feature type="compositionally biased region" description="Basic and acidic residues" evidence="2">
    <location>
        <begin position="46"/>
        <end position="60"/>
    </location>
</feature>
<keyword evidence="5" id="KW-1185">Reference proteome</keyword>
<dbReference type="OrthoDB" id="273141at2759"/>
<accession>A0A2J7RRP7</accession>
<dbReference type="EMBL" id="NEVH01000599">
    <property type="protein sequence ID" value="PNF43512.1"/>
    <property type="molecule type" value="Genomic_DNA"/>
</dbReference>
<feature type="compositionally biased region" description="Basic residues" evidence="2">
    <location>
        <begin position="137"/>
        <end position="171"/>
    </location>
</feature>
<feature type="compositionally biased region" description="Basic and acidic residues" evidence="2">
    <location>
        <begin position="122"/>
        <end position="136"/>
    </location>
</feature>
<feature type="region of interest" description="Disordered" evidence="2">
    <location>
        <begin position="1"/>
        <end position="208"/>
    </location>
</feature>
<protein>
    <recommendedName>
        <fullName evidence="3">NF-kappa-B-activating protein C-terminal domain-containing protein</fullName>
    </recommendedName>
</protein>
<dbReference type="PANTHER" id="PTHR13087:SF0">
    <property type="entry name" value="NFKB ACTIVATING PROTEIN LIKE"/>
    <property type="match status" value="1"/>
</dbReference>
<name>A0A2J7RRP7_9NEOP</name>
<comment type="similarity">
    <text evidence="1">Belongs to the NKAP family.</text>
</comment>
<dbReference type="GO" id="GO:0010468">
    <property type="term" value="P:regulation of gene expression"/>
    <property type="evidence" value="ECO:0007669"/>
    <property type="project" value="TreeGrafter"/>
</dbReference>
<dbReference type="EMBL" id="NEVH01000599">
    <property type="protein sequence ID" value="PNF43513.1"/>
    <property type="molecule type" value="Genomic_DNA"/>
</dbReference>
<dbReference type="GO" id="GO:0003682">
    <property type="term" value="F:chromatin binding"/>
    <property type="evidence" value="ECO:0007669"/>
    <property type="project" value="InterPro"/>
</dbReference>
<feature type="compositionally biased region" description="Basic and acidic residues" evidence="2">
    <location>
        <begin position="78"/>
        <end position="94"/>
    </location>
</feature>